<evidence type="ECO:0000313" key="3">
    <source>
        <dbReference type="Proteomes" id="UP000017548"/>
    </source>
</evidence>
<comment type="caution">
    <text evidence="2">The sequence shown here is derived from an EMBL/GenBank/DDBJ whole genome shotgun (WGS) entry which is preliminary data.</text>
</comment>
<organism evidence="2 3">
    <name type="scientific">Shewanella decolorationis S12</name>
    <dbReference type="NCBI Taxonomy" id="1353536"/>
    <lineage>
        <taxon>Bacteria</taxon>
        <taxon>Pseudomonadati</taxon>
        <taxon>Pseudomonadota</taxon>
        <taxon>Gammaproteobacteria</taxon>
        <taxon>Alteromonadales</taxon>
        <taxon>Shewanellaceae</taxon>
        <taxon>Shewanella</taxon>
    </lineage>
</organism>
<dbReference type="EMBL" id="AXZL01000041">
    <property type="protein sequence ID" value="ESE42910.1"/>
    <property type="molecule type" value="Genomic_DNA"/>
</dbReference>
<keyword evidence="3" id="KW-1185">Reference proteome</keyword>
<accession>A0ABN0PS27</accession>
<protein>
    <submittedName>
        <fullName evidence="2">Uncharacterized protein</fullName>
    </submittedName>
</protein>
<keyword evidence="1" id="KW-1133">Transmembrane helix</keyword>
<keyword evidence="1" id="KW-0812">Transmembrane</keyword>
<feature type="transmembrane region" description="Helical" evidence="1">
    <location>
        <begin position="44"/>
        <end position="61"/>
    </location>
</feature>
<sequence length="65" mass="7243">MLFSQRKDVHMKLLFAMLFTLLPALAWAHPGHGGIGLFHHLLDLAPAIILVALIAWAGMWAKNKK</sequence>
<dbReference type="Proteomes" id="UP000017548">
    <property type="component" value="Unassembled WGS sequence"/>
</dbReference>
<keyword evidence="1" id="KW-0472">Membrane</keyword>
<evidence type="ECO:0000313" key="2">
    <source>
        <dbReference type="EMBL" id="ESE42910.1"/>
    </source>
</evidence>
<gene>
    <name evidence="2" type="ORF">SHD_0437</name>
</gene>
<proteinExistence type="predicted"/>
<name>A0ABN0PS27_9GAMM</name>
<reference evidence="2 3" key="1">
    <citation type="journal article" date="2013" name="Genome Announc.">
        <title>Draft Genome Sequence of Shewanella decolorationis S12, a Dye-Degrading Bacterium Isolated from a Wastewater Treatment Plant.</title>
        <authorList>
            <person name="Xu M."/>
            <person name="Fang Y."/>
            <person name="Liu J."/>
            <person name="Chen X."/>
            <person name="Sun G."/>
            <person name="Guo J."/>
            <person name="Hua Z."/>
            <person name="Tu Q."/>
            <person name="Wu L."/>
            <person name="Zhou J."/>
            <person name="Liu X."/>
        </authorList>
    </citation>
    <scope>NUCLEOTIDE SEQUENCE [LARGE SCALE GENOMIC DNA]</scope>
    <source>
        <strain evidence="2 3">S12</strain>
    </source>
</reference>
<evidence type="ECO:0000256" key="1">
    <source>
        <dbReference type="SAM" id="Phobius"/>
    </source>
</evidence>